<dbReference type="GeneID" id="63684001"/>
<dbReference type="EMBL" id="JH795869">
    <property type="protein sequence ID" value="EJT99682.1"/>
    <property type="molecule type" value="Genomic_DNA"/>
</dbReference>
<protein>
    <submittedName>
        <fullName evidence="1">Uncharacterized protein</fullName>
    </submittedName>
</protein>
<evidence type="ECO:0000313" key="1">
    <source>
        <dbReference type="EMBL" id="EJT99682.1"/>
    </source>
</evidence>
<dbReference type="AlphaFoldDB" id="M5G7E9"/>
<evidence type="ECO:0000313" key="2">
    <source>
        <dbReference type="Proteomes" id="UP000030653"/>
    </source>
</evidence>
<dbReference type="RefSeq" id="XP_040626580.1">
    <property type="nucleotide sequence ID" value="XM_040768939.1"/>
</dbReference>
<keyword evidence="2" id="KW-1185">Reference proteome</keyword>
<accession>M5G7E9</accession>
<organism evidence="1 2">
    <name type="scientific">Dacryopinax primogenitus (strain DJM 731)</name>
    <name type="common">Brown rot fungus</name>
    <dbReference type="NCBI Taxonomy" id="1858805"/>
    <lineage>
        <taxon>Eukaryota</taxon>
        <taxon>Fungi</taxon>
        <taxon>Dikarya</taxon>
        <taxon>Basidiomycota</taxon>
        <taxon>Agaricomycotina</taxon>
        <taxon>Dacrymycetes</taxon>
        <taxon>Dacrymycetales</taxon>
        <taxon>Dacrymycetaceae</taxon>
        <taxon>Dacryopinax</taxon>
    </lineage>
</organism>
<dbReference type="Proteomes" id="UP000030653">
    <property type="component" value="Unassembled WGS sequence"/>
</dbReference>
<proteinExistence type="predicted"/>
<name>M5G7E9_DACPD</name>
<sequence>MPAWLQAQQLLDAQSMPSGTTKESEQELFLLQPHAPDAPEREPGCEGEPTLDPGNCCALHPLPYSAPILIIRVCFSLVDAAVAPLLPRQGTWAGPDVCVHTPRQPPTADLLPRALVMAATIPIPAMSMMNFIGVTSAFQPGKLTSFMDLMDDSLLVLLLLCQIQIRRSSMDTDSSFNEVLITFTGLGPD</sequence>
<gene>
    <name evidence="1" type="ORF">DACRYDRAFT_109787</name>
</gene>
<dbReference type="HOGENOM" id="CLU_1434404_0_0_1"/>
<reference evidence="1 2" key="1">
    <citation type="journal article" date="2012" name="Science">
        <title>The Paleozoic origin of enzymatic lignin decomposition reconstructed from 31 fungal genomes.</title>
        <authorList>
            <person name="Floudas D."/>
            <person name="Binder M."/>
            <person name="Riley R."/>
            <person name="Barry K."/>
            <person name="Blanchette R.A."/>
            <person name="Henrissat B."/>
            <person name="Martinez A.T."/>
            <person name="Otillar R."/>
            <person name="Spatafora J.W."/>
            <person name="Yadav J.S."/>
            <person name="Aerts A."/>
            <person name="Benoit I."/>
            <person name="Boyd A."/>
            <person name="Carlson A."/>
            <person name="Copeland A."/>
            <person name="Coutinho P.M."/>
            <person name="de Vries R.P."/>
            <person name="Ferreira P."/>
            <person name="Findley K."/>
            <person name="Foster B."/>
            <person name="Gaskell J."/>
            <person name="Glotzer D."/>
            <person name="Gorecki P."/>
            <person name="Heitman J."/>
            <person name="Hesse C."/>
            <person name="Hori C."/>
            <person name="Igarashi K."/>
            <person name="Jurgens J.A."/>
            <person name="Kallen N."/>
            <person name="Kersten P."/>
            <person name="Kohler A."/>
            <person name="Kuees U."/>
            <person name="Kumar T.K.A."/>
            <person name="Kuo A."/>
            <person name="LaButti K."/>
            <person name="Larrondo L.F."/>
            <person name="Lindquist E."/>
            <person name="Ling A."/>
            <person name="Lombard V."/>
            <person name="Lucas S."/>
            <person name="Lundell T."/>
            <person name="Martin R."/>
            <person name="McLaughlin D.J."/>
            <person name="Morgenstern I."/>
            <person name="Morin E."/>
            <person name="Murat C."/>
            <person name="Nagy L.G."/>
            <person name="Nolan M."/>
            <person name="Ohm R.A."/>
            <person name="Patyshakuliyeva A."/>
            <person name="Rokas A."/>
            <person name="Ruiz-Duenas F.J."/>
            <person name="Sabat G."/>
            <person name="Salamov A."/>
            <person name="Samejima M."/>
            <person name="Schmutz J."/>
            <person name="Slot J.C."/>
            <person name="St John F."/>
            <person name="Stenlid J."/>
            <person name="Sun H."/>
            <person name="Sun S."/>
            <person name="Syed K."/>
            <person name="Tsang A."/>
            <person name="Wiebenga A."/>
            <person name="Young D."/>
            <person name="Pisabarro A."/>
            <person name="Eastwood D.C."/>
            <person name="Martin F."/>
            <person name="Cullen D."/>
            <person name="Grigoriev I.V."/>
            <person name="Hibbett D.S."/>
        </authorList>
    </citation>
    <scope>NUCLEOTIDE SEQUENCE [LARGE SCALE GENOMIC DNA]</scope>
    <source>
        <strain evidence="1 2">DJM-731 SS1</strain>
    </source>
</reference>